<evidence type="ECO:0000313" key="2">
    <source>
        <dbReference type="EMBL" id="ANS71103.1"/>
    </source>
</evidence>
<protein>
    <submittedName>
        <fullName evidence="2">Rhoa signaling inhibitor</fullName>
    </submittedName>
</protein>
<dbReference type="InterPro" id="IPR007027">
    <property type="entry name" value="Poxvirus_F11"/>
</dbReference>
<dbReference type="GeneID" id="28340346"/>
<keyword evidence="1" id="KW-0175">Coiled coil</keyword>
<proteinExistence type="predicted"/>
<dbReference type="KEGG" id="vg:28340346"/>
<reference evidence="2 3" key="1">
    <citation type="journal article" date="2016" name="J. Gen. Virol.">
        <title>Genomic characterization of a novel poxvirus from a flying fox: evidence for a new genus?</title>
        <authorList>
            <person name="O'Dea M.A."/>
            <person name="Tu S.L."/>
            <person name="Pang S."/>
            <person name="De Ridder T."/>
            <person name="Jackson B."/>
            <person name="Upton C."/>
        </authorList>
    </citation>
    <scope>NUCLEOTIDE SEQUENCE [LARGE SCALE GENOMIC DNA]</scope>
    <source>
        <strain evidence="2 3">Australia</strain>
    </source>
</reference>
<evidence type="ECO:0000313" key="3">
    <source>
        <dbReference type="Proteomes" id="UP000203626"/>
    </source>
</evidence>
<sequence>MSFLKRIQRIFSRSRGTRTESQDLIVSSVVDSSSATSSMLSVKSADSQQKITYVESINNSLTLKDDVFCGKSPLSAKELIPNPRPDSTEFSKLIINNSSLSFLLDDDGMFEVGSCFIVNLEAGSSLVKKVMQFGHYNNYLAVICLKNTGISGYCIPNTNYVTKQSSVGDFTVSRALNGVRFFQQIGGESSYLLVTLVPSKKLHTRGFRVTRPLMHCRTTMAELYKMIEDDREKAIKLLENVIDNRIAIESAYFNMCQAEDMFRTFKVKGCVFGKKLIDKSLLELQESFESYVRTRSSSIGNSTNKLEQRNKINNNIACISNLFSTDEKDNKTILYAIQSYIDRILDELDNLFNELNELVTNLSKAANTDVSCLNAYVIKKVRESQIIKRRNELLSKYYVLDKIGFPEAEVLI</sequence>
<dbReference type="RefSeq" id="YP_009268734.1">
    <property type="nucleotide sequence ID" value="NC_030656.1"/>
</dbReference>
<dbReference type="OrthoDB" id="6054at10239"/>
<organism evidence="2 3">
    <name type="scientific">Pteropox virus</name>
    <dbReference type="NCBI Taxonomy" id="1873698"/>
    <lineage>
        <taxon>Viruses</taxon>
        <taxon>Varidnaviria</taxon>
        <taxon>Bamfordvirae</taxon>
        <taxon>Nucleocytoviricota</taxon>
        <taxon>Pokkesviricetes</taxon>
        <taxon>Chitovirales</taxon>
        <taxon>Poxviridae</taxon>
        <taxon>Chordopoxvirinae</taxon>
        <taxon>Pteropopoxvirus</taxon>
        <taxon>Pteropopoxvirus pteropox</taxon>
    </lineage>
</organism>
<dbReference type="Pfam" id="PF04943">
    <property type="entry name" value="Pox_F11"/>
    <property type="match status" value="1"/>
</dbReference>
<dbReference type="EMBL" id="KU980965">
    <property type="protein sequence ID" value="ANS71103.1"/>
    <property type="molecule type" value="Genomic_DNA"/>
</dbReference>
<gene>
    <name evidence="2" type="ORF">PTPV-Aus-019</name>
</gene>
<dbReference type="Proteomes" id="UP000203626">
    <property type="component" value="Segment"/>
</dbReference>
<accession>A0A1B1MRB8</accession>
<feature type="coiled-coil region" evidence="1">
    <location>
        <begin position="341"/>
        <end position="368"/>
    </location>
</feature>
<evidence type="ECO:0000256" key="1">
    <source>
        <dbReference type="SAM" id="Coils"/>
    </source>
</evidence>
<keyword evidence="3" id="KW-1185">Reference proteome</keyword>
<name>A0A1B1MRB8_9POXV</name>